<protein>
    <submittedName>
        <fullName evidence="1">Uncharacterized protein</fullName>
    </submittedName>
</protein>
<gene>
    <name evidence="1" type="ORF">MRB53_027934</name>
</gene>
<reference evidence="1 2" key="1">
    <citation type="journal article" date="2022" name="Hortic Res">
        <title>A haplotype resolved chromosomal level avocado genome allows analysis of novel avocado genes.</title>
        <authorList>
            <person name="Nath O."/>
            <person name="Fletcher S.J."/>
            <person name="Hayward A."/>
            <person name="Shaw L.M."/>
            <person name="Masouleh A.K."/>
            <person name="Furtado A."/>
            <person name="Henry R.J."/>
            <person name="Mitter N."/>
        </authorList>
    </citation>
    <scope>NUCLEOTIDE SEQUENCE [LARGE SCALE GENOMIC DNA]</scope>
    <source>
        <strain evidence="2">cv. Hass</strain>
    </source>
</reference>
<organism evidence="1 2">
    <name type="scientific">Persea americana</name>
    <name type="common">Avocado</name>
    <dbReference type="NCBI Taxonomy" id="3435"/>
    <lineage>
        <taxon>Eukaryota</taxon>
        <taxon>Viridiplantae</taxon>
        <taxon>Streptophyta</taxon>
        <taxon>Embryophyta</taxon>
        <taxon>Tracheophyta</taxon>
        <taxon>Spermatophyta</taxon>
        <taxon>Magnoliopsida</taxon>
        <taxon>Magnoliidae</taxon>
        <taxon>Laurales</taxon>
        <taxon>Lauraceae</taxon>
        <taxon>Persea</taxon>
    </lineage>
</organism>
<dbReference type="Proteomes" id="UP001234297">
    <property type="component" value="Chromosome 9"/>
</dbReference>
<accession>A0ACC2KEL4</accession>
<dbReference type="EMBL" id="CM056817">
    <property type="protein sequence ID" value="KAJ8619405.1"/>
    <property type="molecule type" value="Genomic_DNA"/>
</dbReference>
<name>A0ACC2KEL4_PERAE</name>
<evidence type="ECO:0000313" key="2">
    <source>
        <dbReference type="Proteomes" id="UP001234297"/>
    </source>
</evidence>
<keyword evidence="2" id="KW-1185">Reference proteome</keyword>
<proteinExistence type="predicted"/>
<sequence length="88" mass="10169">MEKGKEKMTEENSRHNHVMEDKDDPFMDSLVKRLQAAAIKQPRRHPHIIYRIAPFGLFSIANCLRNIENVSNCIAKILARIMLCGNLH</sequence>
<comment type="caution">
    <text evidence="1">The sequence shown here is derived from an EMBL/GenBank/DDBJ whole genome shotgun (WGS) entry which is preliminary data.</text>
</comment>
<evidence type="ECO:0000313" key="1">
    <source>
        <dbReference type="EMBL" id="KAJ8619405.1"/>
    </source>
</evidence>